<dbReference type="Gene3D" id="1.25.40.10">
    <property type="entry name" value="Tetratricopeptide repeat domain"/>
    <property type="match status" value="3"/>
</dbReference>
<organism evidence="4 5">
    <name type="scientific">Candidatus Polarisedimenticola svalbardensis</name>
    <dbReference type="NCBI Taxonomy" id="2886004"/>
    <lineage>
        <taxon>Bacteria</taxon>
        <taxon>Pseudomonadati</taxon>
        <taxon>Acidobacteriota</taxon>
        <taxon>Candidatus Polarisedimenticolia</taxon>
        <taxon>Candidatus Polarisedimenticolales</taxon>
        <taxon>Candidatus Polarisedimenticolaceae</taxon>
        <taxon>Candidatus Polarisedimenticola</taxon>
    </lineage>
</organism>
<gene>
    <name evidence="4" type="ORF">IFK94_16375</name>
</gene>
<evidence type="ECO:0000256" key="2">
    <source>
        <dbReference type="ARBA" id="ARBA00022803"/>
    </source>
</evidence>
<comment type="caution">
    <text evidence="4">The sequence shown here is derived from an EMBL/GenBank/DDBJ whole genome shotgun (WGS) entry which is preliminary data.</text>
</comment>
<dbReference type="PROSITE" id="PS50005">
    <property type="entry name" value="TPR"/>
    <property type="match status" value="1"/>
</dbReference>
<dbReference type="EMBL" id="JACXWD010000166">
    <property type="protein sequence ID" value="MBD3869696.1"/>
    <property type="molecule type" value="Genomic_DNA"/>
</dbReference>
<evidence type="ECO:0000256" key="1">
    <source>
        <dbReference type="ARBA" id="ARBA00022737"/>
    </source>
</evidence>
<feature type="non-terminal residue" evidence="4">
    <location>
        <position position="570"/>
    </location>
</feature>
<keyword evidence="1" id="KW-0677">Repeat</keyword>
<dbReference type="InterPro" id="IPR011990">
    <property type="entry name" value="TPR-like_helical_dom_sf"/>
</dbReference>
<proteinExistence type="predicted"/>
<dbReference type="AlphaFoldDB" id="A0A8J6XZ89"/>
<dbReference type="Pfam" id="PF13181">
    <property type="entry name" value="TPR_8"/>
    <property type="match status" value="1"/>
</dbReference>
<keyword evidence="2 3" id="KW-0802">TPR repeat</keyword>
<feature type="repeat" description="TPR" evidence="3">
    <location>
        <begin position="269"/>
        <end position="302"/>
    </location>
</feature>
<evidence type="ECO:0000313" key="4">
    <source>
        <dbReference type="EMBL" id="MBD3869696.1"/>
    </source>
</evidence>
<dbReference type="PANTHER" id="PTHR45641:SF19">
    <property type="entry name" value="NEPHROCYSTIN-3"/>
    <property type="match status" value="1"/>
</dbReference>
<dbReference type="SMART" id="SM00028">
    <property type="entry name" value="TPR"/>
    <property type="match status" value="7"/>
</dbReference>
<dbReference type="PANTHER" id="PTHR45641">
    <property type="entry name" value="TETRATRICOPEPTIDE REPEAT PROTEIN (AFU_ORTHOLOGUE AFUA_6G03870)"/>
    <property type="match status" value="1"/>
</dbReference>
<dbReference type="Pfam" id="PF13424">
    <property type="entry name" value="TPR_12"/>
    <property type="match status" value="1"/>
</dbReference>
<evidence type="ECO:0000313" key="5">
    <source>
        <dbReference type="Proteomes" id="UP000648239"/>
    </source>
</evidence>
<name>A0A8J6XZ89_9BACT</name>
<accession>A0A8J6XZ89</accession>
<dbReference type="SUPFAM" id="SSF48452">
    <property type="entry name" value="TPR-like"/>
    <property type="match status" value="3"/>
</dbReference>
<dbReference type="InterPro" id="IPR019734">
    <property type="entry name" value="TPR_rpt"/>
</dbReference>
<sequence length="570" mass="61647">MLLFFAATDSPATPIKSLPEDVFELLRTGRGDDAVSLARSNLTQAEREHGKDSLESATASQNLSLSMSFGKVGSLEERLELAQRALEIQIRLLSARDPLVAATSYTMGQAHFQAADYPGSVPHFKDALVIVDDYFGPYAIEVHDYVREYGAALTLIADYELALTVTERLVAIITDHSGPDHPKAVDAYNNLARIYTKLDRYQDSETVLRRLVDTIEQRAPPDLARLFQILQSLSITLSAQGRFDDGLAAGEKALSIIGDSPAISSLSRARLLNNLSHILINIGDFEKAFRYLDTAESLIPAGENYPDIAMRVRINQALCHHGLGDHRKALALMEKAAPEGSEPIRASAPVMAGFHNYSGRIARSAGALAAAESAFRNSIRILENQGNGNGFDAAEATRDLALVELDQGKYLEAKIRLQRAAGLMEKLTGRAHPEFIRLLDGLAHVQLRSGSKSDAIATGLEADKLHAQQIADTVSGLPERQALTLVGQRRGGLEAALRATISGGGDKAGRRAVAEAVFRSRAVVFDELVLRSDLAAATRDPALSDLVERLRTTKATLSNLYIAGPGENPD</sequence>
<dbReference type="Proteomes" id="UP000648239">
    <property type="component" value="Unassembled WGS sequence"/>
</dbReference>
<protein>
    <submittedName>
        <fullName evidence="4">Tetratricopeptide repeat protein</fullName>
    </submittedName>
</protein>
<evidence type="ECO:0000256" key="3">
    <source>
        <dbReference type="PROSITE-ProRule" id="PRU00339"/>
    </source>
</evidence>
<reference evidence="4 5" key="1">
    <citation type="submission" date="2020-08" db="EMBL/GenBank/DDBJ databases">
        <title>Acidobacteriota in marine sediments use diverse sulfur dissimilation pathways.</title>
        <authorList>
            <person name="Wasmund K."/>
        </authorList>
    </citation>
    <scope>NUCLEOTIDE SEQUENCE [LARGE SCALE GENOMIC DNA]</scope>
    <source>
        <strain evidence="4">MAG AM4</strain>
    </source>
</reference>